<dbReference type="STRING" id="60169.A0A1V6N706"/>
<dbReference type="EMBL" id="MDYM01000023">
    <property type="protein sequence ID" value="OQD60454.1"/>
    <property type="molecule type" value="Genomic_DNA"/>
</dbReference>
<sequence length="191" mass="21750">MGESRLPARLQRDRHPSFFRDFDDTGVFTPKLTGLPKQKGLRCRGHLHLQIEKAHRIYAREENLEGIRLGNCHPPRSSKGDWGVPVVWISDRDKRFVGGFWKGLFTALRTKLPYTAAYHPSADAQPERSNQTAEIWLRHWQNLHQDVDWNEGLAPMQASLNSSTNAAQLPQLVFAGFQVVVFLGPTPYLVP</sequence>
<dbReference type="AlphaFoldDB" id="A0A1V6N706"/>
<evidence type="ECO:0008006" key="3">
    <source>
        <dbReference type="Google" id="ProtNLM"/>
    </source>
</evidence>
<dbReference type="InterPro" id="IPR036397">
    <property type="entry name" value="RNaseH_sf"/>
</dbReference>
<gene>
    <name evidence="1" type="ORF">PENPOL_c023G04681</name>
</gene>
<proteinExistence type="predicted"/>
<accession>A0A1V6N706</accession>
<comment type="caution">
    <text evidence="1">The sequence shown here is derived from an EMBL/GenBank/DDBJ whole genome shotgun (WGS) entry which is preliminary data.</text>
</comment>
<dbReference type="GO" id="GO:0003676">
    <property type="term" value="F:nucleic acid binding"/>
    <property type="evidence" value="ECO:0007669"/>
    <property type="project" value="InterPro"/>
</dbReference>
<evidence type="ECO:0000313" key="1">
    <source>
        <dbReference type="EMBL" id="OQD60454.1"/>
    </source>
</evidence>
<name>A0A1V6N706_PENPO</name>
<dbReference type="SUPFAM" id="SSF53098">
    <property type="entry name" value="Ribonuclease H-like"/>
    <property type="match status" value="1"/>
</dbReference>
<dbReference type="Proteomes" id="UP000191408">
    <property type="component" value="Unassembled WGS sequence"/>
</dbReference>
<keyword evidence="2" id="KW-1185">Reference proteome</keyword>
<protein>
    <recommendedName>
        <fullName evidence="3">Integrase catalytic domain-containing protein</fullName>
    </recommendedName>
</protein>
<dbReference type="Gene3D" id="3.30.420.10">
    <property type="entry name" value="Ribonuclease H-like superfamily/Ribonuclease H"/>
    <property type="match status" value="1"/>
</dbReference>
<dbReference type="InterPro" id="IPR012337">
    <property type="entry name" value="RNaseH-like_sf"/>
</dbReference>
<reference evidence="2" key="1">
    <citation type="journal article" date="2017" name="Nat. Microbiol.">
        <title>Global analysis of biosynthetic gene clusters reveals vast potential of secondary metabolite production in Penicillium species.</title>
        <authorList>
            <person name="Nielsen J.C."/>
            <person name="Grijseels S."/>
            <person name="Prigent S."/>
            <person name="Ji B."/>
            <person name="Dainat J."/>
            <person name="Nielsen K.F."/>
            <person name="Frisvad J.C."/>
            <person name="Workman M."/>
            <person name="Nielsen J."/>
        </authorList>
    </citation>
    <scope>NUCLEOTIDE SEQUENCE [LARGE SCALE GENOMIC DNA]</scope>
    <source>
        <strain evidence="2">IBT 4502</strain>
    </source>
</reference>
<evidence type="ECO:0000313" key="2">
    <source>
        <dbReference type="Proteomes" id="UP000191408"/>
    </source>
</evidence>
<organism evidence="1 2">
    <name type="scientific">Penicillium polonicum</name>
    <dbReference type="NCBI Taxonomy" id="60169"/>
    <lineage>
        <taxon>Eukaryota</taxon>
        <taxon>Fungi</taxon>
        <taxon>Dikarya</taxon>
        <taxon>Ascomycota</taxon>
        <taxon>Pezizomycotina</taxon>
        <taxon>Eurotiomycetes</taxon>
        <taxon>Eurotiomycetidae</taxon>
        <taxon>Eurotiales</taxon>
        <taxon>Aspergillaceae</taxon>
        <taxon>Penicillium</taxon>
    </lineage>
</organism>